<evidence type="ECO:0000256" key="1">
    <source>
        <dbReference type="ARBA" id="ARBA00007613"/>
    </source>
</evidence>
<protein>
    <submittedName>
        <fullName evidence="3">TolC family protein</fullName>
    </submittedName>
</protein>
<dbReference type="Pfam" id="PF02321">
    <property type="entry name" value="OEP"/>
    <property type="match status" value="2"/>
</dbReference>
<evidence type="ECO:0000313" key="3">
    <source>
        <dbReference type="EMBL" id="TWX69059.1"/>
    </source>
</evidence>
<comment type="caution">
    <text evidence="3">The sequence shown here is derived from an EMBL/GenBank/DDBJ whole genome shotgun (WGS) entry which is preliminary data.</text>
</comment>
<comment type="similarity">
    <text evidence="1">Belongs to the outer membrane factor (OMF) (TC 1.B.17) family.</text>
</comment>
<dbReference type="Gene3D" id="1.20.1600.10">
    <property type="entry name" value="Outer membrane efflux proteins (OEP)"/>
    <property type="match status" value="1"/>
</dbReference>
<dbReference type="Proteomes" id="UP000321525">
    <property type="component" value="Unassembled WGS sequence"/>
</dbReference>
<keyword evidence="4" id="KW-1185">Reference proteome</keyword>
<dbReference type="SUPFAM" id="SSF56954">
    <property type="entry name" value="Outer membrane efflux proteins (OEP)"/>
    <property type="match status" value="1"/>
</dbReference>
<dbReference type="GO" id="GO:0015562">
    <property type="term" value="F:efflux transmembrane transporter activity"/>
    <property type="evidence" value="ECO:0007669"/>
    <property type="project" value="InterPro"/>
</dbReference>
<sequence length="435" mass="48208">MITATLSGYAHSEDSPLKSVDLATAISQTMNMHPELKIFANQADIYKGYAQQAGIQVRPEIGLTIEDAMGTGDHSGFKSAQSTLSISWVLDNSLVKNRVSNAKIQGATVAFAREIKALDLAAQTAKYFIQVLVNEERLKLSKMSLKQAVKSFEAVTKRVNAGKSSLVDKLKSQAEVAKRELVVEDLTHEVDASKYQLLAQWQGQGQSEQHKETNIIGSLLSLPHLPLTNSSDVDSLFTHLKQLPSVSLFATKQRIAQSEIELARIETKPLWKFTTGLRRYETTDDFGLVAGISIPFGDNNQNQGKINALRASQSELETASQALVHQLNTQLYVLIEQMKHSQHVIDAMTKNLIPVLEQAFVEAEKAYKIGRYSYTEWTNTQQELLDAQSDLIAAYQNAHLNNIEIERLTGASLFAINKNANAPFNAHSIEKNNEK</sequence>
<evidence type="ECO:0000313" key="4">
    <source>
        <dbReference type="Proteomes" id="UP000321525"/>
    </source>
</evidence>
<dbReference type="InterPro" id="IPR003423">
    <property type="entry name" value="OMP_efflux"/>
</dbReference>
<evidence type="ECO:0000313" key="5">
    <source>
        <dbReference type="Proteomes" id="UP000321917"/>
    </source>
</evidence>
<proteinExistence type="inferred from homology"/>
<reference evidence="3 5" key="1">
    <citation type="submission" date="2019-07" db="EMBL/GenBank/DDBJ databases">
        <title>Genomes of sea-ice associated Colwellia species.</title>
        <authorList>
            <person name="Bowman J.P."/>
        </authorList>
    </citation>
    <scope>NUCLEOTIDE SEQUENCE [LARGE SCALE GENOMIC DNA]</scope>
    <source>
        <strain evidence="2 4">ACAM 607</strain>
        <strain evidence="3 5">IC036</strain>
    </source>
</reference>
<dbReference type="AlphaFoldDB" id="A0A5C6QJI4"/>
<evidence type="ECO:0000313" key="2">
    <source>
        <dbReference type="EMBL" id="TWX60257.1"/>
    </source>
</evidence>
<gene>
    <name evidence="2" type="ORF">ESZ26_08615</name>
    <name evidence="3" type="ORF">ESZ27_06815</name>
</gene>
<dbReference type="EMBL" id="VOLQ01000009">
    <property type="protein sequence ID" value="TWX69059.1"/>
    <property type="molecule type" value="Genomic_DNA"/>
</dbReference>
<dbReference type="PANTHER" id="PTHR30203">
    <property type="entry name" value="OUTER MEMBRANE CATION EFFLUX PROTEIN"/>
    <property type="match status" value="1"/>
</dbReference>
<dbReference type="PANTHER" id="PTHR30203:SF24">
    <property type="entry name" value="BLR4935 PROTEIN"/>
    <property type="match status" value="1"/>
</dbReference>
<accession>A0A5C6QJI4</accession>
<dbReference type="OrthoDB" id="9791261at2"/>
<organism evidence="3 5">
    <name type="scientific">Colwellia hornerae</name>
    <dbReference type="NCBI Taxonomy" id="89402"/>
    <lineage>
        <taxon>Bacteria</taxon>
        <taxon>Pseudomonadati</taxon>
        <taxon>Pseudomonadota</taxon>
        <taxon>Gammaproteobacteria</taxon>
        <taxon>Alteromonadales</taxon>
        <taxon>Colwelliaceae</taxon>
        <taxon>Colwellia</taxon>
    </lineage>
</organism>
<dbReference type="InterPro" id="IPR010131">
    <property type="entry name" value="MdtP/NodT-like"/>
</dbReference>
<dbReference type="EMBL" id="VOLR01000010">
    <property type="protein sequence ID" value="TWX60257.1"/>
    <property type="molecule type" value="Genomic_DNA"/>
</dbReference>
<dbReference type="Proteomes" id="UP000321917">
    <property type="component" value="Unassembled WGS sequence"/>
</dbReference>
<name>A0A5C6QJI4_9GAMM</name>